<organism evidence="1 2">
    <name type="scientific">Rotaria magnacalcarata</name>
    <dbReference type="NCBI Taxonomy" id="392030"/>
    <lineage>
        <taxon>Eukaryota</taxon>
        <taxon>Metazoa</taxon>
        <taxon>Spiralia</taxon>
        <taxon>Gnathifera</taxon>
        <taxon>Rotifera</taxon>
        <taxon>Eurotatoria</taxon>
        <taxon>Bdelloidea</taxon>
        <taxon>Philodinida</taxon>
        <taxon>Philodinidae</taxon>
        <taxon>Rotaria</taxon>
    </lineage>
</organism>
<evidence type="ECO:0000313" key="1">
    <source>
        <dbReference type="EMBL" id="CAF2096684.1"/>
    </source>
</evidence>
<protein>
    <submittedName>
        <fullName evidence="1">Uncharacterized protein</fullName>
    </submittedName>
</protein>
<dbReference type="AlphaFoldDB" id="A0A816TDU7"/>
<evidence type="ECO:0000313" key="2">
    <source>
        <dbReference type="Proteomes" id="UP000663887"/>
    </source>
</evidence>
<feature type="non-terminal residue" evidence="1">
    <location>
        <position position="1"/>
    </location>
</feature>
<reference evidence="1" key="1">
    <citation type="submission" date="2021-02" db="EMBL/GenBank/DDBJ databases">
        <authorList>
            <person name="Nowell W R."/>
        </authorList>
    </citation>
    <scope>NUCLEOTIDE SEQUENCE</scope>
</reference>
<name>A0A816TDU7_9BILA</name>
<gene>
    <name evidence="1" type="ORF">XDN619_LOCUS17834</name>
</gene>
<dbReference type="Proteomes" id="UP000663887">
    <property type="component" value="Unassembled WGS sequence"/>
</dbReference>
<comment type="caution">
    <text evidence="1">The sequence shown here is derived from an EMBL/GenBank/DDBJ whole genome shotgun (WGS) entry which is preliminary data.</text>
</comment>
<proteinExistence type="predicted"/>
<accession>A0A816TDU7</accession>
<dbReference type="EMBL" id="CAJNRG010007655">
    <property type="protein sequence ID" value="CAF2096684.1"/>
    <property type="molecule type" value="Genomic_DNA"/>
</dbReference>
<sequence>LNKFIFNVRSFVLLPNLTHLISSEKIQHSFTGLGNNQVMYTLRYYENITNSFRGGLFKCVRQVSLFDRPFEHEFFIQIAQSFPLIEKVCVIDLTEQQQKANDNNEHLSIIEYLHLNELNLSDVHDDYVEQFLINTKTHLLNSVRLYVIYQSFKWMIHNFTRDAIRVNCAKVCVLRVCGNFEISERLSKYFSHAKILRFL</sequence>